<reference evidence="2 3" key="1">
    <citation type="journal article" date="2019" name="Antonie Van Leeuwenhoek">
        <title>Description of 'Ca. Methylobacter oryzae' KRF1, a novel species from the environmentally important Methylobacter clade 2.</title>
        <authorList>
            <person name="Khatri K."/>
            <person name="Mohite J.A."/>
            <person name="Pandit P.S."/>
            <person name="Bahulikar R."/>
            <person name="Rahalkar M.C."/>
        </authorList>
    </citation>
    <scope>NUCLEOTIDE SEQUENCE [LARGE SCALE GENOMIC DNA]</scope>
    <source>
        <strain evidence="2 3">KRF1</strain>
    </source>
</reference>
<proteinExistence type="predicted"/>
<keyword evidence="3" id="KW-1185">Reference proteome</keyword>
<evidence type="ECO:0000313" key="2">
    <source>
        <dbReference type="EMBL" id="TRW94565.1"/>
    </source>
</evidence>
<dbReference type="EMBL" id="RYFG02000097">
    <property type="protein sequence ID" value="TRW94565.1"/>
    <property type="molecule type" value="Genomic_DNA"/>
</dbReference>
<dbReference type="RefSeq" id="WP_127029264.1">
    <property type="nucleotide sequence ID" value="NZ_RYFG02000097.1"/>
</dbReference>
<name>A0ABY3CAJ9_9GAMM</name>
<evidence type="ECO:0000313" key="3">
    <source>
        <dbReference type="Proteomes" id="UP000733744"/>
    </source>
</evidence>
<dbReference type="Gene3D" id="2.40.128.640">
    <property type="match status" value="1"/>
</dbReference>
<feature type="signal peptide" evidence="1">
    <location>
        <begin position="1"/>
        <end position="29"/>
    </location>
</feature>
<feature type="chain" id="PRO_5045345830" evidence="1">
    <location>
        <begin position="30"/>
        <end position="178"/>
    </location>
</feature>
<dbReference type="InterPro" id="IPR007298">
    <property type="entry name" value="Cu-R_lipoprotein_NlpE"/>
</dbReference>
<keyword evidence="1" id="KW-0732">Signal</keyword>
<dbReference type="Proteomes" id="UP000733744">
    <property type="component" value="Unassembled WGS sequence"/>
</dbReference>
<comment type="caution">
    <text evidence="2">The sequence shown here is derived from an EMBL/GenBank/DDBJ whole genome shotgun (WGS) entry which is preliminary data.</text>
</comment>
<evidence type="ECO:0000256" key="1">
    <source>
        <dbReference type="SAM" id="SignalP"/>
    </source>
</evidence>
<dbReference type="Pfam" id="PF04170">
    <property type="entry name" value="NlpE"/>
    <property type="match status" value="1"/>
</dbReference>
<protein>
    <submittedName>
        <fullName evidence="2">Copper resistance protein NlpE</fullName>
    </submittedName>
</protein>
<organism evidence="2 3">
    <name type="scientific">Candidatus Methylobacter oryzae</name>
    <dbReference type="NCBI Taxonomy" id="2497749"/>
    <lineage>
        <taxon>Bacteria</taxon>
        <taxon>Pseudomonadati</taxon>
        <taxon>Pseudomonadota</taxon>
        <taxon>Gammaproteobacteria</taxon>
        <taxon>Methylococcales</taxon>
        <taxon>Methylococcaceae</taxon>
        <taxon>Methylobacter</taxon>
    </lineage>
</organism>
<gene>
    <name evidence="2" type="ORF">EKO24_011635</name>
</gene>
<sequence>MQALKKQLKKNLILVFFGTLLSAHQPVIAKTDFEAQEKYLKARVNSSQQNMDHSAHTAPIDKSLDFHGVFYGYLPCNDCNGIKTTLSLKQNNNYLLVTQPARESSREYYEKGKYSWDDEKRSVVLTPNKEAAVHQYHIEDEGTLIQLNSDGSRMPSELAERYTLRRSDMVKSREVHIH</sequence>
<accession>A0ABY3CAJ9</accession>